<keyword evidence="8 10" id="KW-0460">Magnesium</keyword>
<dbReference type="EC" id="2.5.1.75" evidence="10"/>
<evidence type="ECO:0000313" key="15">
    <source>
        <dbReference type="Proteomes" id="UP000177331"/>
    </source>
</evidence>
<dbReference type="Gene3D" id="3.40.50.300">
    <property type="entry name" value="P-loop containing nucleotide triphosphate hydrolases"/>
    <property type="match status" value="1"/>
</dbReference>
<feature type="binding site" evidence="10">
    <location>
        <begin position="10"/>
        <end position="17"/>
    </location>
    <ligand>
        <name>ATP</name>
        <dbReference type="ChEBI" id="CHEBI:30616"/>
    </ligand>
</feature>
<comment type="catalytic activity">
    <reaction evidence="9 10 11">
        <text>adenosine(37) in tRNA + dimethylallyl diphosphate = N(6)-dimethylallyladenosine(37) in tRNA + diphosphate</text>
        <dbReference type="Rhea" id="RHEA:26482"/>
        <dbReference type="Rhea" id="RHEA-COMP:10162"/>
        <dbReference type="Rhea" id="RHEA-COMP:10375"/>
        <dbReference type="ChEBI" id="CHEBI:33019"/>
        <dbReference type="ChEBI" id="CHEBI:57623"/>
        <dbReference type="ChEBI" id="CHEBI:74411"/>
        <dbReference type="ChEBI" id="CHEBI:74415"/>
        <dbReference type="EC" id="2.5.1.75"/>
    </reaction>
</comment>
<dbReference type="NCBIfam" id="TIGR00174">
    <property type="entry name" value="miaA"/>
    <property type="match status" value="1"/>
</dbReference>
<dbReference type="SUPFAM" id="SSF52540">
    <property type="entry name" value="P-loop containing nucleoside triphosphate hydrolases"/>
    <property type="match status" value="2"/>
</dbReference>
<proteinExistence type="inferred from homology"/>
<comment type="cofactor">
    <cofactor evidence="1 10">
        <name>Mg(2+)</name>
        <dbReference type="ChEBI" id="CHEBI:18420"/>
    </cofactor>
</comment>
<organism evidence="14 15">
    <name type="scientific">Candidatus Uhrbacteria bacterium RIFOXYB2_FULL_45_11</name>
    <dbReference type="NCBI Taxonomy" id="1802421"/>
    <lineage>
        <taxon>Bacteria</taxon>
        <taxon>Candidatus Uhriibacteriota</taxon>
    </lineage>
</organism>
<evidence type="ECO:0000313" key="14">
    <source>
        <dbReference type="EMBL" id="OGL98615.1"/>
    </source>
</evidence>
<protein>
    <recommendedName>
        <fullName evidence="10">tRNA dimethylallyltransferase</fullName>
        <ecNumber evidence="10">2.5.1.75</ecNumber>
    </recommendedName>
    <alternativeName>
        <fullName evidence="10">Dimethylallyl diphosphate:tRNA dimethylallyltransferase</fullName>
        <shortName evidence="10">DMAPP:tRNA dimethylallyltransferase</shortName>
        <shortName evidence="10">DMATase</shortName>
    </alternativeName>
    <alternativeName>
        <fullName evidence="10">Isopentenyl-diphosphate:tRNA isopentenyltransferase</fullName>
        <shortName evidence="10">IPP transferase</shortName>
        <shortName evidence="10">IPPT</shortName>
        <shortName evidence="10">IPTase</shortName>
    </alternativeName>
</protein>
<feature type="binding site" evidence="10">
    <location>
        <begin position="12"/>
        <end position="17"/>
    </location>
    <ligand>
        <name>substrate</name>
    </ligand>
</feature>
<dbReference type="HAMAP" id="MF_00185">
    <property type="entry name" value="IPP_trans"/>
    <property type="match status" value="1"/>
</dbReference>
<keyword evidence="5 10" id="KW-0819">tRNA processing</keyword>
<evidence type="ECO:0000256" key="13">
    <source>
        <dbReference type="RuleBase" id="RU003785"/>
    </source>
</evidence>
<feature type="site" description="Interaction with substrate tRNA" evidence="10">
    <location>
        <position position="146"/>
    </location>
</feature>
<dbReference type="STRING" id="1802421.A2318_04570"/>
<dbReference type="EMBL" id="MGFD01000024">
    <property type="protein sequence ID" value="OGL98615.1"/>
    <property type="molecule type" value="Genomic_DNA"/>
</dbReference>
<comment type="subunit">
    <text evidence="10">Monomer.</text>
</comment>
<keyword evidence="6 10" id="KW-0547">Nucleotide-binding</keyword>
<evidence type="ECO:0000256" key="7">
    <source>
        <dbReference type="ARBA" id="ARBA00022840"/>
    </source>
</evidence>
<evidence type="ECO:0000256" key="3">
    <source>
        <dbReference type="ARBA" id="ARBA00005842"/>
    </source>
</evidence>
<dbReference type="InterPro" id="IPR018022">
    <property type="entry name" value="IPT"/>
</dbReference>
<comment type="function">
    <text evidence="2 10 12">Catalyzes the transfer of a dimethylallyl group onto the adenine at position 37 in tRNAs that read codons beginning with uridine, leading to the formation of N6-(dimethylallyl)adenosine (i(6)A).</text>
</comment>
<dbReference type="GO" id="GO:0005524">
    <property type="term" value="F:ATP binding"/>
    <property type="evidence" value="ECO:0007669"/>
    <property type="project" value="UniProtKB-UniRule"/>
</dbReference>
<evidence type="ECO:0000256" key="4">
    <source>
        <dbReference type="ARBA" id="ARBA00022679"/>
    </source>
</evidence>
<evidence type="ECO:0000256" key="6">
    <source>
        <dbReference type="ARBA" id="ARBA00022741"/>
    </source>
</evidence>
<keyword evidence="7 10" id="KW-0067">ATP-binding</keyword>
<evidence type="ECO:0000256" key="12">
    <source>
        <dbReference type="RuleBase" id="RU003784"/>
    </source>
</evidence>
<comment type="similarity">
    <text evidence="3 10 13">Belongs to the IPP transferase family.</text>
</comment>
<evidence type="ECO:0000256" key="10">
    <source>
        <dbReference type="HAMAP-Rule" id="MF_00185"/>
    </source>
</evidence>
<comment type="caution">
    <text evidence="10">Lacks conserved residue(s) required for the propagation of feature annotation.</text>
</comment>
<evidence type="ECO:0000256" key="11">
    <source>
        <dbReference type="RuleBase" id="RU003783"/>
    </source>
</evidence>
<dbReference type="GO" id="GO:0052381">
    <property type="term" value="F:tRNA dimethylallyltransferase activity"/>
    <property type="evidence" value="ECO:0007669"/>
    <property type="project" value="UniProtKB-UniRule"/>
</dbReference>
<dbReference type="Gene3D" id="1.10.20.140">
    <property type="match status" value="1"/>
</dbReference>
<dbReference type="InterPro" id="IPR039657">
    <property type="entry name" value="Dimethylallyltransferase"/>
</dbReference>
<dbReference type="AlphaFoldDB" id="A0A1F7W731"/>
<feature type="region of interest" description="Interaction with substrate tRNA" evidence="10">
    <location>
        <begin position="35"/>
        <end position="38"/>
    </location>
</feature>
<dbReference type="PANTHER" id="PTHR11088">
    <property type="entry name" value="TRNA DIMETHYLALLYLTRANSFERASE"/>
    <property type="match status" value="1"/>
</dbReference>
<dbReference type="Proteomes" id="UP000177331">
    <property type="component" value="Unassembled WGS sequence"/>
</dbReference>
<accession>A0A1F7W731</accession>
<keyword evidence="4 10" id="KW-0808">Transferase</keyword>
<dbReference type="Pfam" id="PF01715">
    <property type="entry name" value="IPPT"/>
    <property type="match status" value="1"/>
</dbReference>
<evidence type="ECO:0000256" key="9">
    <source>
        <dbReference type="ARBA" id="ARBA00049563"/>
    </source>
</evidence>
<evidence type="ECO:0000256" key="1">
    <source>
        <dbReference type="ARBA" id="ARBA00001946"/>
    </source>
</evidence>
<evidence type="ECO:0000256" key="2">
    <source>
        <dbReference type="ARBA" id="ARBA00003213"/>
    </source>
</evidence>
<comment type="caution">
    <text evidence="14">The sequence shown here is derived from an EMBL/GenBank/DDBJ whole genome shotgun (WGS) entry which is preliminary data.</text>
</comment>
<feature type="site" description="Interaction with substrate tRNA" evidence="10">
    <location>
        <position position="123"/>
    </location>
</feature>
<gene>
    <name evidence="10" type="primary">miaA</name>
    <name evidence="14" type="ORF">A2318_04570</name>
</gene>
<reference evidence="14 15" key="1">
    <citation type="journal article" date="2016" name="Nat. Commun.">
        <title>Thousands of microbial genomes shed light on interconnected biogeochemical processes in an aquifer system.</title>
        <authorList>
            <person name="Anantharaman K."/>
            <person name="Brown C.T."/>
            <person name="Hug L.A."/>
            <person name="Sharon I."/>
            <person name="Castelle C.J."/>
            <person name="Probst A.J."/>
            <person name="Thomas B.C."/>
            <person name="Singh A."/>
            <person name="Wilkins M.J."/>
            <person name="Karaoz U."/>
            <person name="Brodie E.L."/>
            <person name="Williams K.H."/>
            <person name="Hubbard S.S."/>
            <person name="Banfield J.F."/>
        </authorList>
    </citation>
    <scope>NUCLEOTIDE SEQUENCE [LARGE SCALE GENOMIC DNA]</scope>
</reference>
<dbReference type="PANTHER" id="PTHR11088:SF60">
    <property type="entry name" value="TRNA DIMETHYLALLYLTRANSFERASE"/>
    <property type="match status" value="1"/>
</dbReference>
<sequence>MLPKLIAILGPTASGKTALGILIAKLVGGEVISVDSRMVYRNMNVGTAKPEGEWKTGEIEIGGRIDQMFGARKQFFVEDVPHWGIDLVDPDQDYSVAQFKEYAEKKIAEIVKRKHVPILVGGTGLWLSAVIDNLDLSSTPSDEKLRAELEEKSMGDLFHEYKTLDPIGAELIDRDNKRRVVRALEVTLLTGKPFSQLQTRGVSKYDVLQIGLSVDRDVLYERINDRVDEMIAKGLVNEVRGLNEKYGCQIESMTGIGYRQVCEFLNRTPSPHRGEGGGGVVRLKDAIEEIKKDTRHYAKRQMTWFKRDERIEWVTDPKKAIVLAEAFLK</sequence>
<evidence type="ECO:0000256" key="8">
    <source>
        <dbReference type="ARBA" id="ARBA00022842"/>
    </source>
</evidence>
<name>A0A1F7W731_9BACT</name>
<dbReference type="Pfam" id="PF01745">
    <property type="entry name" value="IPT"/>
    <property type="match status" value="1"/>
</dbReference>
<evidence type="ECO:0000256" key="5">
    <source>
        <dbReference type="ARBA" id="ARBA00022694"/>
    </source>
</evidence>
<dbReference type="InterPro" id="IPR027417">
    <property type="entry name" value="P-loop_NTPase"/>
</dbReference>
<dbReference type="GO" id="GO:0006400">
    <property type="term" value="P:tRNA modification"/>
    <property type="evidence" value="ECO:0007669"/>
    <property type="project" value="TreeGrafter"/>
</dbReference>